<accession>A0A438EMI1</accession>
<gene>
    <name evidence="1" type="ORF">CK203_117172</name>
</gene>
<name>A0A438EMI1_VITVI</name>
<comment type="caution">
    <text evidence="1">The sequence shown here is derived from an EMBL/GenBank/DDBJ whole genome shotgun (WGS) entry which is preliminary data.</text>
</comment>
<dbReference type="EMBL" id="QGNW01001237">
    <property type="protein sequence ID" value="RVW48934.1"/>
    <property type="molecule type" value="Genomic_DNA"/>
</dbReference>
<organism evidence="1 2">
    <name type="scientific">Vitis vinifera</name>
    <name type="common">Grape</name>
    <dbReference type="NCBI Taxonomy" id="29760"/>
    <lineage>
        <taxon>Eukaryota</taxon>
        <taxon>Viridiplantae</taxon>
        <taxon>Streptophyta</taxon>
        <taxon>Embryophyta</taxon>
        <taxon>Tracheophyta</taxon>
        <taxon>Spermatophyta</taxon>
        <taxon>Magnoliopsida</taxon>
        <taxon>eudicotyledons</taxon>
        <taxon>Gunneridae</taxon>
        <taxon>Pentapetalae</taxon>
        <taxon>rosids</taxon>
        <taxon>Vitales</taxon>
        <taxon>Vitaceae</taxon>
        <taxon>Viteae</taxon>
        <taxon>Vitis</taxon>
    </lineage>
</organism>
<dbReference type="AlphaFoldDB" id="A0A438EMI1"/>
<proteinExistence type="predicted"/>
<evidence type="ECO:0000313" key="2">
    <source>
        <dbReference type="Proteomes" id="UP000288805"/>
    </source>
</evidence>
<evidence type="ECO:0000313" key="1">
    <source>
        <dbReference type="EMBL" id="RVW48934.1"/>
    </source>
</evidence>
<reference evidence="1 2" key="1">
    <citation type="journal article" date="2018" name="PLoS Genet.">
        <title>Population sequencing reveals clonal diversity and ancestral inbreeding in the grapevine cultivar Chardonnay.</title>
        <authorList>
            <person name="Roach M.J."/>
            <person name="Johnson D.L."/>
            <person name="Bohlmann J."/>
            <person name="van Vuuren H.J."/>
            <person name="Jones S.J."/>
            <person name="Pretorius I.S."/>
            <person name="Schmidt S.A."/>
            <person name="Borneman A.R."/>
        </authorList>
    </citation>
    <scope>NUCLEOTIDE SEQUENCE [LARGE SCALE GENOMIC DNA]</scope>
    <source>
        <strain evidence="2">cv. Chardonnay</strain>
        <tissue evidence="1">Leaf</tissue>
    </source>
</reference>
<sequence length="87" mass="10118">MDNAKFIEGVEYGGSTGLRNFVFEEEYVIISTIATENDQEEQQHPQLEVSLRRSTREKRMTIPNDCIVYLQEHEFDMGLEDDPISFS</sequence>
<protein>
    <submittedName>
        <fullName evidence="1">Uncharacterized protein</fullName>
    </submittedName>
</protein>
<dbReference type="Proteomes" id="UP000288805">
    <property type="component" value="Unassembled WGS sequence"/>
</dbReference>